<evidence type="ECO:0000313" key="5">
    <source>
        <dbReference type="Proteomes" id="UP000254978"/>
    </source>
</evidence>
<dbReference type="Gene3D" id="1.10.10.10">
    <property type="entry name" value="Winged helix-like DNA-binding domain superfamily/Winged helix DNA-binding domain"/>
    <property type="match status" value="1"/>
</dbReference>
<dbReference type="GO" id="GO:0000160">
    <property type="term" value="P:phosphorelay signal transduction system"/>
    <property type="evidence" value="ECO:0007669"/>
    <property type="project" value="InterPro"/>
</dbReference>
<evidence type="ECO:0000256" key="2">
    <source>
        <dbReference type="PROSITE-ProRule" id="PRU01091"/>
    </source>
</evidence>
<dbReference type="InterPro" id="IPR016032">
    <property type="entry name" value="Sig_transdc_resp-reg_C-effctor"/>
</dbReference>
<dbReference type="PRINTS" id="PR00111">
    <property type="entry name" value="ABHYDROLASE"/>
</dbReference>
<dbReference type="InterPro" id="IPR001867">
    <property type="entry name" value="OmpR/PhoB-type_DNA-bd"/>
</dbReference>
<gene>
    <name evidence="4" type="ORF">NCTC10821_03237</name>
</gene>
<dbReference type="InterPro" id="IPR000073">
    <property type="entry name" value="AB_hydrolase_1"/>
</dbReference>
<reference evidence="4 5" key="1">
    <citation type="submission" date="2018-06" db="EMBL/GenBank/DDBJ databases">
        <authorList>
            <consortium name="Pathogen Informatics"/>
            <person name="Doyle S."/>
        </authorList>
    </citation>
    <scope>NUCLEOTIDE SEQUENCE [LARGE SCALE GENOMIC DNA]</scope>
    <source>
        <strain evidence="4 5">NCTC10821</strain>
    </source>
</reference>
<dbReference type="GO" id="GO:0004064">
    <property type="term" value="F:arylesterase activity"/>
    <property type="evidence" value="ECO:0007669"/>
    <property type="project" value="UniProtKB-EC"/>
</dbReference>
<dbReference type="PANTHER" id="PTHR43433:SF5">
    <property type="entry name" value="AB HYDROLASE-1 DOMAIN-CONTAINING PROTEIN"/>
    <property type="match status" value="1"/>
</dbReference>
<feature type="DNA-binding region" description="OmpR/PhoB-type" evidence="2">
    <location>
        <begin position="12"/>
        <end position="110"/>
    </location>
</feature>
<feature type="domain" description="OmpR/PhoB-type" evidence="3">
    <location>
        <begin position="12"/>
        <end position="110"/>
    </location>
</feature>
<dbReference type="InterPro" id="IPR036388">
    <property type="entry name" value="WH-like_DNA-bd_sf"/>
</dbReference>
<dbReference type="SMART" id="SM00862">
    <property type="entry name" value="Trans_reg_C"/>
    <property type="match status" value="1"/>
</dbReference>
<keyword evidence="5" id="KW-1185">Reference proteome</keyword>
<dbReference type="EC" id="3.1.1.2" evidence="4"/>
<dbReference type="EMBL" id="UGQT01000001">
    <property type="protein sequence ID" value="STZ59699.1"/>
    <property type="molecule type" value="Genomic_DNA"/>
</dbReference>
<sequence>MPTTGEAASTPGTRWQFGDFDLDLDRHELHHRGRLITVEPQVFDLLAYLVRHHQRVVPRAELLKAVWGQGYGSDESLSTRIKAARHVLGDDGQSQDYIRTVRQRGYRFVPTPVPVDPAGAAAGNEATVDQRIDFVRTHDGARLAYGLTGSGPVLMRSADWMTDLSHDLGSPLWRHWIHELSTTNRLIRYDARGCGLSERDVGPFTFEDWLTDLETVVDALNLETFPLLGVSQGGAVAAAYAARHPERVSQLILVSSYAQGRLARAGGRGDRALAELDFQLAAAAWGQNDPAFLQVFAAQFLPHGNVDDWHAFGQILLRTTTADNAVRFLEQFAEVDVRADARRVACPTLVLHSRRDRRVPFESARQLAALIPHARLVGLDSDNHLIRSDESAWPALVYEINGFIG</sequence>
<dbReference type="PROSITE" id="PS51755">
    <property type="entry name" value="OMPR_PHOB"/>
    <property type="match status" value="1"/>
</dbReference>
<accession>A0A378TG23</accession>
<dbReference type="SUPFAM" id="SSF46894">
    <property type="entry name" value="C-terminal effector domain of the bipartite response regulators"/>
    <property type="match status" value="1"/>
</dbReference>
<dbReference type="InterPro" id="IPR029058">
    <property type="entry name" value="AB_hydrolase_fold"/>
</dbReference>
<organism evidence="4 5">
    <name type="scientific">Mycolicibacterium tokaiense</name>
    <dbReference type="NCBI Taxonomy" id="39695"/>
    <lineage>
        <taxon>Bacteria</taxon>
        <taxon>Bacillati</taxon>
        <taxon>Actinomycetota</taxon>
        <taxon>Actinomycetes</taxon>
        <taxon>Mycobacteriales</taxon>
        <taxon>Mycobacteriaceae</taxon>
        <taxon>Mycolicibacterium</taxon>
    </lineage>
</organism>
<keyword evidence="1 2" id="KW-0238">DNA-binding</keyword>
<evidence type="ECO:0000313" key="4">
    <source>
        <dbReference type="EMBL" id="STZ59699.1"/>
    </source>
</evidence>
<protein>
    <submittedName>
        <fullName evidence="4">Transcriptional regulator CadC</fullName>
        <ecNumber evidence="4">3.1.1.2</ecNumber>
    </submittedName>
</protein>
<evidence type="ECO:0000259" key="3">
    <source>
        <dbReference type="PROSITE" id="PS51755"/>
    </source>
</evidence>
<dbReference type="Pfam" id="PF00561">
    <property type="entry name" value="Abhydrolase_1"/>
    <property type="match status" value="1"/>
</dbReference>
<dbReference type="AlphaFoldDB" id="A0A378TG23"/>
<dbReference type="Proteomes" id="UP000254978">
    <property type="component" value="Unassembled WGS sequence"/>
</dbReference>
<dbReference type="OrthoDB" id="27092at2"/>
<dbReference type="SUPFAM" id="SSF53474">
    <property type="entry name" value="alpha/beta-Hydrolases"/>
    <property type="match status" value="1"/>
</dbReference>
<dbReference type="InterPro" id="IPR050471">
    <property type="entry name" value="AB_hydrolase"/>
</dbReference>
<dbReference type="GO" id="GO:0003677">
    <property type="term" value="F:DNA binding"/>
    <property type="evidence" value="ECO:0007669"/>
    <property type="project" value="UniProtKB-UniRule"/>
</dbReference>
<dbReference type="CDD" id="cd00383">
    <property type="entry name" value="trans_reg_C"/>
    <property type="match status" value="1"/>
</dbReference>
<dbReference type="GO" id="GO:0006355">
    <property type="term" value="P:regulation of DNA-templated transcription"/>
    <property type="evidence" value="ECO:0007669"/>
    <property type="project" value="InterPro"/>
</dbReference>
<evidence type="ECO:0000256" key="1">
    <source>
        <dbReference type="ARBA" id="ARBA00023125"/>
    </source>
</evidence>
<dbReference type="Pfam" id="PF00486">
    <property type="entry name" value="Trans_reg_C"/>
    <property type="match status" value="1"/>
</dbReference>
<name>A0A378TG23_9MYCO</name>
<keyword evidence="4" id="KW-0378">Hydrolase</keyword>
<proteinExistence type="predicted"/>
<dbReference type="Gene3D" id="3.40.50.1820">
    <property type="entry name" value="alpha/beta hydrolase"/>
    <property type="match status" value="1"/>
</dbReference>
<dbReference type="PANTHER" id="PTHR43433">
    <property type="entry name" value="HYDROLASE, ALPHA/BETA FOLD FAMILY PROTEIN"/>
    <property type="match status" value="1"/>
</dbReference>